<name>A0A4V2JG46_9BURK</name>
<dbReference type="RefSeq" id="WP_130966246.1">
    <property type="nucleotide sequence ID" value="NZ_SIXI01000001.1"/>
</dbReference>
<sequence>MKAQKPRILKTPWRACLAALLCCTALAGLSGCGQKGALYLPAPATPSAPAAPTP</sequence>
<dbReference type="NCBIfam" id="NF047847">
    <property type="entry name" value="SS_mature_LptM"/>
    <property type="match status" value="1"/>
</dbReference>
<protein>
    <submittedName>
        <fullName evidence="8">Argininosuccinate lyase</fullName>
    </submittedName>
</protein>
<keyword evidence="8" id="KW-0456">Lyase</keyword>
<keyword evidence="9" id="KW-1185">Reference proteome</keyword>
<gene>
    <name evidence="8" type="ORF">EYS42_02415</name>
</gene>
<evidence type="ECO:0000313" key="8">
    <source>
        <dbReference type="EMBL" id="TBO34296.1"/>
    </source>
</evidence>
<organism evidence="8 9">
    <name type="scientific">Aquabacterium lacunae</name>
    <dbReference type="NCBI Taxonomy" id="2528630"/>
    <lineage>
        <taxon>Bacteria</taxon>
        <taxon>Pseudomonadati</taxon>
        <taxon>Pseudomonadota</taxon>
        <taxon>Betaproteobacteria</taxon>
        <taxon>Burkholderiales</taxon>
        <taxon>Aquabacterium</taxon>
    </lineage>
</organism>
<evidence type="ECO:0000256" key="6">
    <source>
        <dbReference type="ARBA" id="ARBA00023288"/>
    </source>
</evidence>
<accession>A0A4V2JG46</accession>
<evidence type="ECO:0000256" key="2">
    <source>
        <dbReference type="ARBA" id="ARBA00022729"/>
    </source>
</evidence>
<evidence type="ECO:0000313" key="9">
    <source>
        <dbReference type="Proteomes" id="UP000292120"/>
    </source>
</evidence>
<dbReference type="GO" id="GO:0016829">
    <property type="term" value="F:lyase activity"/>
    <property type="evidence" value="ECO:0007669"/>
    <property type="project" value="UniProtKB-KW"/>
</dbReference>
<dbReference type="Proteomes" id="UP000292120">
    <property type="component" value="Unassembled WGS sequence"/>
</dbReference>
<keyword evidence="5" id="KW-0998">Cell outer membrane</keyword>
<dbReference type="EMBL" id="SIXI01000001">
    <property type="protein sequence ID" value="TBO34296.1"/>
    <property type="molecule type" value="Genomic_DNA"/>
</dbReference>
<evidence type="ECO:0000256" key="5">
    <source>
        <dbReference type="ARBA" id="ARBA00023237"/>
    </source>
</evidence>
<dbReference type="GO" id="GO:0009279">
    <property type="term" value="C:cell outer membrane"/>
    <property type="evidence" value="ECO:0007669"/>
    <property type="project" value="UniProtKB-SubCell"/>
</dbReference>
<evidence type="ECO:0000256" key="1">
    <source>
        <dbReference type="ARBA" id="ARBA00004459"/>
    </source>
</evidence>
<evidence type="ECO:0000256" key="7">
    <source>
        <dbReference type="SAM" id="SignalP"/>
    </source>
</evidence>
<dbReference type="PROSITE" id="PS51257">
    <property type="entry name" value="PROKAR_LIPOPROTEIN"/>
    <property type="match status" value="1"/>
</dbReference>
<keyword evidence="4" id="KW-0564">Palmitate</keyword>
<proteinExistence type="predicted"/>
<keyword evidence="3" id="KW-0472">Membrane</keyword>
<comment type="caution">
    <text evidence="8">The sequence shown here is derived from an EMBL/GenBank/DDBJ whole genome shotgun (WGS) entry which is preliminary data.</text>
</comment>
<feature type="signal peptide" evidence="7">
    <location>
        <begin position="1"/>
        <end position="27"/>
    </location>
</feature>
<keyword evidence="2 7" id="KW-0732">Signal</keyword>
<dbReference type="InterPro" id="IPR032831">
    <property type="entry name" value="LptM_cons"/>
</dbReference>
<feature type="chain" id="PRO_5020590251" evidence="7">
    <location>
        <begin position="28"/>
        <end position="54"/>
    </location>
</feature>
<dbReference type="AlphaFoldDB" id="A0A4V2JG46"/>
<comment type="subcellular location">
    <subcellularLocation>
        <location evidence="1">Cell outer membrane</location>
        <topology evidence="1">Lipid-anchor</topology>
    </subcellularLocation>
</comment>
<evidence type="ECO:0000256" key="3">
    <source>
        <dbReference type="ARBA" id="ARBA00023136"/>
    </source>
</evidence>
<evidence type="ECO:0000256" key="4">
    <source>
        <dbReference type="ARBA" id="ARBA00023139"/>
    </source>
</evidence>
<reference evidence="8 9" key="1">
    <citation type="submission" date="2019-02" db="EMBL/GenBank/DDBJ databases">
        <title>Aquabacterium sp. strain KMB7.</title>
        <authorList>
            <person name="Chen W.-M."/>
        </authorList>
    </citation>
    <scope>NUCLEOTIDE SEQUENCE [LARGE SCALE GENOMIC DNA]</scope>
    <source>
        <strain evidence="8 9">KMB7</strain>
    </source>
</reference>
<keyword evidence="6" id="KW-0449">Lipoprotein</keyword>
<dbReference type="Pfam" id="PF13627">
    <property type="entry name" value="LptM_cons"/>
    <property type="match status" value="1"/>
</dbReference>